<organism evidence="10 11">
    <name type="scientific">Saccharothrix violaceirubra</name>
    <dbReference type="NCBI Taxonomy" id="413306"/>
    <lineage>
        <taxon>Bacteria</taxon>
        <taxon>Bacillati</taxon>
        <taxon>Actinomycetota</taxon>
        <taxon>Actinomycetes</taxon>
        <taxon>Pseudonocardiales</taxon>
        <taxon>Pseudonocardiaceae</taxon>
        <taxon>Saccharothrix</taxon>
    </lineage>
</organism>
<evidence type="ECO:0000313" key="11">
    <source>
        <dbReference type="Proteomes" id="UP000542674"/>
    </source>
</evidence>
<dbReference type="PANTHER" id="PTHR43806">
    <property type="entry name" value="PEPTIDASE S8"/>
    <property type="match status" value="1"/>
</dbReference>
<feature type="active site" description="Charge relay system" evidence="5 6">
    <location>
        <position position="436"/>
    </location>
</feature>
<dbReference type="PROSITE" id="PS00136">
    <property type="entry name" value="SUBTILASE_ASP"/>
    <property type="match status" value="1"/>
</dbReference>
<comment type="similarity">
    <text evidence="1 6 7">Belongs to the peptidase S8 family.</text>
</comment>
<dbReference type="InterPro" id="IPR015500">
    <property type="entry name" value="Peptidase_S8_subtilisin-rel"/>
</dbReference>
<dbReference type="PROSITE" id="PS00137">
    <property type="entry name" value="SUBTILASE_HIS"/>
    <property type="match status" value="1"/>
</dbReference>
<keyword evidence="4 6" id="KW-0720">Serine protease</keyword>
<dbReference type="SUPFAM" id="SSF52743">
    <property type="entry name" value="Subtilisin-like"/>
    <property type="match status" value="1"/>
</dbReference>
<dbReference type="AlphaFoldDB" id="A0A7W7WVL0"/>
<evidence type="ECO:0000256" key="3">
    <source>
        <dbReference type="ARBA" id="ARBA00022801"/>
    </source>
</evidence>
<reference evidence="10 11" key="1">
    <citation type="submission" date="2020-08" db="EMBL/GenBank/DDBJ databases">
        <title>Sequencing the genomes of 1000 actinobacteria strains.</title>
        <authorList>
            <person name="Klenk H.-P."/>
        </authorList>
    </citation>
    <scope>NUCLEOTIDE SEQUENCE [LARGE SCALE GENOMIC DNA]</scope>
    <source>
        <strain evidence="10 11">DSM 45084</strain>
    </source>
</reference>
<gene>
    <name evidence="10" type="ORF">F4559_002808</name>
</gene>
<dbReference type="EMBL" id="JACHJS010000001">
    <property type="protein sequence ID" value="MBB4965449.1"/>
    <property type="molecule type" value="Genomic_DNA"/>
</dbReference>
<evidence type="ECO:0000256" key="4">
    <source>
        <dbReference type="ARBA" id="ARBA00022825"/>
    </source>
</evidence>
<name>A0A7W7WVL0_9PSEU</name>
<evidence type="ECO:0000256" key="5">
    <source>
        <dbReference type="PIRSR" id="PIRSR615500-1"/>
    </source>
</evidence>
<dbReference type="CDD" id="cd07487">
    <property type="entry name" value="Peptidases_S8_1"/>
    <property type="match status" value="1"/>
</dbReference>
<evidence type="ECO:0000256" key="2">
    <source>
        <dbReference type="ARBA" id="ARBA00022670"/>
    </source>
</evidence>
<dbReference type="InterPro" id="IPR023828">
    <property type="entry name" value="Peptidase_S8_Ser-AS"/>
</dbReference>
<protein>
    <submittedName>
        <fullName evidence="10">Subtilisin family serine protease</fullName>
    </submittedName>
</protein>
<evidence type="ECO:0000313" key="10">
    <source>
        <dbReference type="EMBL" id="MBB4965449.1"/>
    </source>
</evidence>
<dbReference type="PRINTS" id="PR00723">
    <property type="entry name" value="SUBTILISIN"/>
</dbReference>
<dbReference type="Pfam" id="PF00082">
    <property type="entry name" value="Peptidase_S8"/>
    <property type="match status" value="1"/>
</dbReference>
<evidence type="ECO:0000256" key="8">
    <source>
        <dbReference type="SAM" id="SignalP"/>
    </source>
</evidence>
<keyword evidence="8" id="KW-0732">Signal</keyword>
<evidence type="ECO:0000256" key="7">
    <source>
        <dbReference type="RuleBase" id="RU003355"/>
    </source>
</evidence>
<dbReference type="Proteomes" id="UP000542674">
    <property type="component" value="Unassembled WGS sequence"/>
</dbReference>
<dbReference type="PROSITE" id="PS00138">
    <property type="entry name" value="SUBTILASE_SER"/>
    <property type="match status" value="1"/>
</dbReference>
<feature type="signal peptide" evidence="8">
    <location>
        <begin position="1"/>
        <end position="30"/>
    </location>
</feature>
<evidence type="ECO:0000259" key="9">
    <source>
        <dbReference type="Pfam" id="PF00082"/>
    </source>
</evidence>
<evidence type="ECO:0000256" key="6">
    <source>
        <dbReference type="PROSITE-ProRule" id="PRU01240"/>
    </source>
</evidence>
<dbReference type="GO" id="GO:0004252">
    <property type="term" value="F:serine-type endopeptidase activity"/>
    <property type="evidence" value="ECO:0007669"/>
    <property type="project" value="UniProtKB-UniRule"/>
</dbReference>
<feature type="chain" id="PRO_5031482863" evidence="8">
    <location>
        <begin position="31"/>
        <end position="1108"/>
    </location>
</feature>
<feature type="active site" description="Charge relay system" evidence="5 6">
    <location>
        <position position="258"/>
    </location>
</feature>
<dbReference type="PROSITE" id="PS51892">
    <property type="entry name" value="SUBTILASE"/>
    <property type="match status" value="1"/>
</dbReference>
<dbReference type="PANTHER" id="PTHR43806:SF65">
    <property type="entry name" value="SERINE PROTEASE APRX"/>
    <property type="match status" value="1"/>
</dbReference>
<dbReference type="GO" id="GO:0006508">
    <property type="term" value="P:proteolysis"/>
    <property type="evidence" value="ECO:0007669"/>
    <property type="project" value="UniProtKB-KW"/>
</dbReference>
<proteinExistence type="inferred from homology"/>
<keyword evidence="3 6" id="KW-0378">Hydrolase</keyword>
<dbReference type="Gene3D" id="3.40.50.200">
    <property type="entry name" value="Peptidase S8/S53 domain"/>
    <property type="match status" value="1"/>
</dbReference>
<evidence type="ECO:0000256" key="1">
    <source>
        <dbReference type="ARBA" id="ARBA00011073"/>
    </source>
</evidence>
<keyword evidence="11" id="KW-1185">Reference proteome</keyword>
<dbReference type="InterPro" id="IPR000209">
    <property type="entry name" value="Peptidase_S8/S53_dom"/>
</dbReference>
<comment type="caution">
    <text evidence="10">The sequence shown here is derived from an EMBL/GenBank/DDBJ whole genome shotgun (WGS) entry which is preliminary data.</text>
</comment>
<dbReference type="InterPro" id="IPR050131">
    <property type="entry name" value="Peptidase_S8_subtilisin-like"/>
</dbReference>
<feature type="domain" description="Peptidase S8/S53" evidence="9">
    <location>
        <begin position="216"/>
        <end position="476"/>
    </location>
</feature>
<dbReference type="InterPro" id="IPR022398">
    <property type="entry name" value="Peptidase_S8_His-AS"/>
</dbReference>
<keyword evidence="2 6" id="KW-0645">Protease</keyword>
<dbReference type="RefSeq" id="WP_184668981.1">
    <property type="nucleotide sequence ID" value="NZ_BAABAI010000001.1"/>
</dbReference>
<sequence>MNRERRPRGTGTFVAAVVVASALVAPEATARPAEADVSQPSGERHTITLVTGDRVDLYSSDDGQHNAVFTAAPGREHVGYTTRTVDGRFHLVPGDAAALIDADRLDAALFDLTGLVAAGYDDVGSPLLPLIVQYDPDAAGVQSTALPPGVTERFVLESINARAVWQPRDRAAAFWPSVAATAAVRKVWLSRRFQAVLDRSVPQVGALSAWAGGFDGTGVKVAVVDSGIDTAHPDLDDGKVVAAANFSTDPDAADRNGHGTHVASTVAGTGEASAVVRKGVAPGAKLLNAKALNARGLGSDAAVIEALEWAAAQGADVVNMSLGSLDPARGPDPLTMAVDAVSRTSGTLVVVAAGNQGERGTSTITSPGWADEALTVGAVDREDAVADFSSRGPRLGDHAIKPDLVAPGVDIVAARAEGTRGGPVVDERYQQLSGTSMATPHVAGAAAILAQQHPTYTNSELKGALISTARTATGVGVHDQGGGRLDVARAFAQRVHAVPGTLDLGYLRWPHPTPVTRNVTYTNTTTSEVASRLSLDVSKEDGTAPPAGMFTLGSPQVTVPAGGTASVAVSVDPTAGPAGRYEGYLVGTAGDVTVHTSVGVYVEPEVYDVTVTAVPRDGELDEVSQVVLWSPGSGTAVRSVSADKSTVTFRLPPGTYIAAGFLIKTEAGPGRRFEEVTFVGDPRFEVSGDTALTLDGRTANEIVVDTELPAVTVAATLGVHRAAGGREMSFHQVAPYRVRAYAAPTETVTDGEFEFLSRWDLMAPSDEGGAPPSYEYDLLLPEKQRVPSSLAYTIDRSNTAIVDTFYRADVEGEAGSDIRMPRRPYEADFGEHPRTVPRPSHRTYFVSADDTQWQHAVQPTRSGAEEFLGPFTAYKPGEVIREEALGRPALPGTTPSMTPSERTGDTFTFNVSPLVDSGGHRRLLPDSGEAHRTGLWANGELLDEGPVPPHRGWPMTVLPDPAVYRLLYTSEQSAPWAPYSTRIRTEWTIPSGRPADGTTDRVPLMRLDYRPALDDHNRAPGGAFGFPLHVGHVPGVHGAPVATVQGWASSDDGSTWEPMSLLDLGDGDYVARLRHPSSGAVSLRVVAADTAGNGIDQTVIRAYGVSGP</sequence>
<feature type="active site" description="Charge relay system" evidence="5 6">
    <location>
        <position position="225"/>
    </location>
</feature>
<accession>A0A7W7WVL0</accession>
<dbReference type="InterPro" id="IPR023827">
    <property type="entry name" value="Peptidase_S8_Asp-AS"/>
</dbReference>
<dbReference type="InterPro" id="IPR036852">
    <property type="entry name" value="Peptidase_S8/S53_dom_sf"/>
</dbReference>